<protein>
    <recommendedName>
        <fullName evidence="4">Transmembrane protein</fullName>
    </recommendedName>
</protein>
<keyword evidence="1" id="KW-1133">Transmembrane helix</keyword>
<keyword evidence="1" id="KW-0812">Transmembrane</keyword>
<evidence type="ECO:0000256" key="1">
    <source>
        <dbReference type="SAM" id="Phobius"/>
    </source>
</evidence>
<keyword evidence="3" id="KW-1185">Reference proteome</keyword>
<feature type="transmembrane region" description="Helical" evidence="1">
    <location>
        <begin position="123"/>
        <end position="143"/>
    </location>
</feature>
<evidence type="ECO:0000313" key="3">
    <source>
        <dbReference type="Proteomes" id="UP000298663"/>
    </source>
</evidence>
<accession>A0A4U5M3M7</accession>
<dbReference type="AlphaFoldDB" id="A0A4U5M3M7"/>
<proteinExistence type="predicted"/>
<gene>
    <name evidence="2" type="ORF">L596_027214</name>
</gene>
<evidence type="ECO:0008006" key="4">
    <source>
        <dbReference type="Google" id="ProtNLM"/>
    </source>
</evidence>
<dbReference type="Proteomes" id="UP000298663">
    <property type="component" value="Unassembled WGS sequence"/>
</dbReference>
<keyword evidence="1" id="KW-0472">Membrane</keyword>
<organism evidence="2 3">
    <name type="scientific">Steinernema carpocapsae</name>
    <name type="common">Entomopathogenic nematode</name>
    <dbReference type="NCBI Taxonomy" id="34508"/>
    <lineage>
        <taxon>Eukaryota</taxon>
        <taxon>Metazoa</taxon>
        <taxon>Ecdysozoa</taxon>
        <taxon>Nematoda</taxon>
        <taxon>Chromadorea</taxon>
        <taxon>Rhabditida</taxon>
        <taxon>Tylenchina</taxon>
        <taxon>Panagrolaimomorpha</taxon>
        <taxon>Strongyloidoidea</taxon>
        <taxon>Steinernematidae</taxon>
        <taxon>Steinernema</taxon>
    </lineage>
</organism>
<comment type="caution">
    <text evidence="2">The sequence shown here is derived from an EMBL/GenBank/DDBJ whole genome shotgun (WGS) entry which is preliminary data.</text>
</comment>
<sequence>MSKQFVFSLFQPQPPNADPKKASLSEFTYHFDYGTTDCDLEKNETLFASTTDRFQLGLCGETALFCFDLAATLLIVLSALLIVLRFQLVMSPEWQIVMIAVLTLVTLRWYLAIDFQNPCLELLFACGLVSEGIGLFCLIHSYADAAR</sequence>
<dbReference type="EMBL" id="AZBU02000010">
    <property type="protein sequence ID" value="TKR63374.1"/>
    <property type="molecule type" value="Genomic_DNA"/>
</dbReference>
<feature type="transmembrane region" description="Helical" evidence="1">
    <location>
        <begin position="94"/>
        <end position="111"/>
    </location>
</feature>
<reference evidence="2 3" key="1">
    <citation type="journal article" date="2015" name="Genome Biol.">
        <title>Comparative genomics of Steinernema reveals deeply conserved gene regulatory networks.</title>
        <authorList>
            <person name="Dillman A.R."/>
            <person name="Macchietto M."/>
            <person name="Porter C.F."/>
            <person name="Rogers A."/>
            <person name="Williams B."/>
            <person name="Antoshechkin I."/>
            <person name="Lee M.M."/>
            <person name="Goodwin Z."/>
            <person name="Lu X."/>
            <person name="Lewis E.E."/>
            <person name="Goodrich-Blair H."/>
            <person name="Stock S.P."/>
            <person name="Adams B.J."/>
            <person name="Sternberg P.W."/>
            <person name="Mortazavi A."/>
        </authorList>
    </citation>
    <scope>NUCLEOTIDE SEQUENCE [LARGE SCALE GENOMIC DNA]</scope>
    <source>
        <strain evidence="2 3">ALL</strain>
    </source>
</reference>
<evidence type="ECO:0000313" key="2">
    <source>
        <dbReference type="EMBL" id="TKR63374.1"/>
    </source>
</evidence>
<feature type="transmembrane region" description="Helical" evidence="1">
    <location>
        <begin position="63"/>
        <end position="88"/>
    </location>
</feature>
<name>A0A4U5M3M7_STECR</name>
<reference evidence="2 3" key="2">
    <citation type="journal article" date="2019" name="G3 (Bethesda)">
        <title>Hybrid Assembly of the Genome of the Entomopathogenic Nematode Steinernema carpocapsae Identifies the X-Chromosome.</title>
        <authorList>
            <person name="Serra L."/>
            <person name="Macchietto M."/>
            <person name="Macias-Munoz A."/>
            <person name="McGill C.J."/>
            <person name="Rodriguez I.M."/>
            <person name="Rodriguez B."/>
            <person name="Murad R."/>
            <person name="Mortazavi A."/>
        </authorList>
    </citation>
    <scope>NUCLEOTIDE SEQUENCE [LARGE SCALE GENOMIC DNA]</scope>
    <source>
        <strain evidence="2 3">ALL</strain>
    </source>
</reference>